<sequence>MIKKNNKLNRKNKRNPFTLTTFVPSQKEKFKNEEAPKQRAHCLSSTHRVNIC</sequence>
<dbReference type="EMBL" id="CAEY01001941">
    <property type="status" value="NOT_ANNOTATED_CDS"/>
    <property type="molecule type" value="Genomic_DNA"/>
</dbReference>
<dbReference type="AlphaFoldDB" id="T1KAM7"/>
<evidence type="ECO:0000313" key="2">
    <source>
        <dbReference type="Proteomes" id="UP000015104"/>
    </source>
</evidence>
<dbReference type="EnsemblMetazoa" id="tetur08g01000.1">
    <property type="protein sequence ID" value="tetur08g01000.1"/>
    <property type="gene ID" value="tetur08g01000"/>
</dbReference>
<keyword evidence="2" id="KW-1185">Reference proteome</keyword>
<name>T1KAM7_TETUR</name>
<proteinExistence type="predicted"/>
<reference evidence="2" key="1">
    <citation type="submission" date="2011-08" db="EMBL/GenBank/DDBJ databases">
        <authorList>
            <person name="Rombauts S."/>
        </authorList>
    </citation>
    <scope>NUCLEOTIDE SEQUENCE</scope>
    <source>
        <strain evidence="2">London</strain>
    </source>
</reference>
<organism evidence="1 2">
    <name type="scientific">Tetranychus urticae</name>
    <name type="common">Two-spotted spider mite</name>
    <dbReference type="NCBI Taxonomy" id="32264"/>
    <lineage>
        <taxon>Eukaryota</taxon>
        <taxon>Metazoa</taxon>
        <taxon>Ecdysozoa</taxon>
        <taxon>Arthropoda</taxon>
        <taxon>Chelicerata</taxon>
        <taxon>Arachnida</taxon>
        <taxon>Acari</taxon>
        <taxon>Acariformes</taxon>
        <taxon>Trombidiformes</taxon>
        <taxon>Prostigmata</taxon>
        <taxon>Eleutherengona</taxon>
        <taxon>Raphignathae</taxon>
        <taxon>Tetranychoidea</taxon>
        <taxon>Tetranychidae</taxon>
        <taxon>Tetranychus</taxon>
    </lineage>
</organism>
<reference evidence="1" key="2">
    <citation type="submission" date="2015-06" db="UniProtKB">
        <authorList>
            <consortium name="EnsemblMetazoa"/>
        </authorList>
    </citation>
    <scope>IDENTIFICATION</scope>
</reference>
<protein>
    <submittedName>
        <fullName evidence="1">Uncharacterized protein</fullName>
    </submittedName>
</protein>
<evidence type="ECO:0000313" key="1">
    <source>
        <dbReference type="EnsemblMetazoa" id="tetur08g01000.1"/>
    </source>
</evidence>
<dbReference type="Proteomes" id="UP000015104">
    <property type="component" value="Unassembled WGS sequence"/>
</dbReference>
<accession>T1KAM7</accession>
<dbReference type="HOGENOM" id="CLU_3089830_0_0_1"/>